<dbReference type="Pfam" id="PF00581">
    <property type="entry name" value="Rhodanese"/>
    <property type="match status" value="1"/>
</dbReference>
<dbReference type="EMBL" id="CP020465">
    <property type="protein sequence ID" value="ASP47480.1"/>
    <property type="molecule type" value="Genomic_DNA"/>
</dbReference>
<sequence length="129" mass="13962">MKFIKSALVILLSVCAFLTFAEQTATISQQALLSLMATAENKTVVLDVRTAEEFAEGHIAGAINISHEQINANLSKIIGLKDKTVVVHCRSGRRAISAENDLRAAGFSDLRHLDGDMNGWQSADLPLVK</sequence>
<gene>
    <name evidence="3" type="ORF">B5D82_06765</name>
</gene>
<evidence type="ECO:0000256" key="1">
    <source>
        <dbReference type="SAM" id="SignalP"/>
    </source>
</evidence>
<keyword evidence="4" id="KW-1185">Reference proteome</keyword>
<evidence type="ECO:0000259" key="2">
    <source>
        <dbReference type="PROSITE" id="PS50206"/>
    </source>
</evidence>
<dbReference type="PROSITE" id="PS50206">
    <property type="entry name" value="RHODANESE_3"/>
    <property type="match status" value="1"/>
</dbReference>
<feature type="domain" description="Rhodanese" evidence="2">
    <location>
        <begin position="39"/>
        <end position="129"/>
    </location>
</feature>
<proteinExistence type="predicted"/>
<dbReference type="PANTHER" id="PTHR43031:SF1">
    <property type="entry name" value="PYRIDINE NUCLEOTIDE-DISULPHIDE OXIDOREDUCTASE"/>
    <property type="match status" value="1"/>
</dbReference>
<evidence type="ECO:0000313" key="4">
    <source>
        <dbReference type="Proteomes" id="UP000202259"/>
    </source>
</evidence>
<accession>A0A222G6Q6</accession>
<keyword evidence="1" id="KW-0732">Signal</keyword>
<organism evidence="3 4">
    <name type="scientific">Cognaticolwellia beringensis</name>
    <dbReference type="NCBI Taxonomy" id="1967665"/>
    <lineage>
        <taxon>Bacteria</taxon>
        <taxon>Pseudomonadati</taxon>
        <taxon>Pseudomonadota</taxon>
        <taxon>Gammaproteobacteria</taxon>
        <taxon>Alteromonadales</taxon>
        <taxon>Colwelliaceae</taxon>
        <taxon>Cognaticolwellia</taxon>
    </lineage>
</organism>
<dbReference type="Proteomes" id="UP000202259">
    <property type="component" value="Chromosome"/>
</dbReference>
<protein>
    <submittedName>
        <fullName evidence="3">Rhodanese-like domain-containing protein</fullName>
    </submittedName>
</protein>
<dbReference type="CDD" id="cd00158">
    <property type="entry name" value="RHOD"/>
    <property type="match status" value="1"/>
</dbReference>
<feature type="chain" id="PRO_5011283361" evidence="1">
    <location>
        <begin position="22"/>
        <end position="129"/>
    </location>
</feature>
<dbReference type="InterPro" id="IPR050229">
    <property type="entry name" value="GlpE_sulfurtransferase"/>
</dbReference>
<dbReference type="PANTHER" id="PTHR43031">
    <property type="entry name" value="FAD-DEPENDENT OXIDOREDUCTASE"/>
    <property type="match status" value="1"/>
</dbReference>
<dbReference type="KEGG" id="cber:B5D82_06765"/>
<dbReference type="OrthoDB" id="9814704at2"/>
<dbReference type="InterPro" id="IPR036873">
    <property type="entry name" value="Rhodanese-like_dom_sf"/>
</dbReference>
<dbReference type="Gene3D" id="3.40.250.10">
    <property type="entry name" value="Rhodanese-like domain"/>
    <property type="match status" value="1"/>
</dbReference>
<dbReference type="SUPFAM" id="SSF52821">
    <property type="entry name" value="Rhodanese/Cell cycle control phosphatase"/>
    <property type="match status" value="1"/>
</dbReference>
<dbReference type="InterPro" id="IPR001763">
    <property type="entry name" value="Rhodanese-like_dom"/>
</dbReference>
<feature type="signal peptide" evidence="1">
    <location>
        <begin position="1"/>
        <end position="21"/>
    </location>
</feature>
<evidence type="ECO:0000313" key="3">
    <source>
        <dbReference type="EMBL" id="ASP47480.1"/>
    </source>
</evidence>
<reference evidence="3 4" key="1">
    <citation type="submission" date="2017-08" db="EMBL/GenBank/DDBJ databases">
        <title>Complete genome of Colwellia sp. NB097-1, a psychrophile bacterium ioslated from Bering Sea.</title>
        <authorList>
            <person name="Chen X."/>
        </authorList>
    </citation>
    <scope>NUCLEOTIDE SEQUENCE [LARGE SCALE GENOMIC DNA]</scope>
    <source>
        <strain evidence="3 4">NB097-1</strain>
    </source>
</reference>
<dbReference type="AlphaFoldDB" id="A0A222G6Q6"/>
<name>A0A222G6Q6_9GAMM</name>
<dbReference type="RefSeq" id="WP_081150153.1">
    <property type="nucleotide sequence ID" value="NZ_CP020465.1"/>
</dbReference>
<dbReference type="SMART" id="SM00450">
    <property type="entry name" value="RHOD"/>
    <property type="match status" value="1"/>
</dbReference>